<proteinExistence type="predicted"/>
<dbReference type="EMBL" id="CP102774">
    <property type="protein sequence ID" value="UZF88823.1"/>
    <property type="molecule type" value="Genomic_DNA"/>
</dbReference>
<reference evidence="1" key="1">
    <citation type="submission" date="2022-08" db="EMBL/GenBank/DDBJ databases">
        <title>Complete Genome Sequences of 2 Bosea sp. soil isolates.</title>
        <authorList>
            <person name="Alvarez Arevalo M."/>
            <person name="Sterndorff E.B."/>
            <person name="Faurdal D."/>
            <person name="Joergensen T.S."/>
            <person name="Weber T."/>
        </authorList>
    </citation>
    <scope>NUCLEOTIDE SEQUENCE</scope>
    <source>
        <strain evidence="1">NBC_00436</strain>
    </source>
</reference>
<protein>
    <submittedName>
        <fullName evidence="1">Uncharacterized protein</fullName>
    </submittedName>
</protein>
<evidence type="ECO:0000313" key="1">
    <source>
        <dbReference type="EMBL" id="UZF88823.1"/>
    </source>
</evidence>
<organism evidence="1">
    <name type="scientific">Bosea sp. NBC_00436</name>
    <dbReference type="NCBI Taxonomy" id="2969620"/>
    <lineage>
        <taxon>Bacteria</taxon>
        <taxon>Pseudomonadati</taxon>
        <taxon>Pseudomonadota</taxon>
        <taxon>Alphaproteobacteria</taxon>
        <taxon>Hyphomicrobiales</taxon>
        <taxon>Boseaceae</taxon>
        <taxon>Bosea</taxon>
    </lineage>
</organism>
<gene>
    <name evidence="1" type="ORF">NWE54_08560</name>
</gene>
<dbReference type="AlphaFoldDB" id="A0A9E7ZPV6"/>
<accession>A0A9E7ZPV6</accession>
<sequence>MFSFDEGKAALEFDDPTDFFAAGVFVREIGDFPVRFHQAVDEVIMRTAIFEVFDAAALGLSEAKFLLIGRHEEIRDGFGIGTGGRINVDVMHGSIRSTVAGSGNELTELAAEIGGSEMTGIQNAHFLPLARQEMASQRRPASAAGRAGYH</sequence>
<name>A0A9E7ZPV6_9HYPH</name>